<comment type="similarity">
    <text evidence="2">Belongs to the outer membrane factor (OMF) (TC 1.B.17) family.</text>
</comment>
<evidence type="ECO:0000313" key="10">
    <source>
        <dbReference type="Proteomes" id="UP000033736"/>
    </source>
</evidence>
<keyword evidence="4" id="KW-1134">Transmembrane beta strand</keyword>
<dbReference type="GO" id="GO:0009279">
    <property type="term" value="C:cell outer membrane"/>
    <property type="evidence" value="ECO:0007669"/>
    <property type="project" value="UniProtKB-SubCell"/>
</dbReference>
<comment type="subcellular location">
    <subcellularLocation>
        <location evidence="1">Cell outer membrane</location>
    </subcellularLocation>
</comment>
<dbReference type="GO" id="GO:0015288">
    <property type="term" value="F:porin activity"/>
    <property type="evidence" value="ECO:0007669"/>
    <property type="project" value="TreeGrafter"/>
</dbReference>
<organism evidence="9 10">
    <name type="scientific">Rickettsia argasii T170-B</name>
    <dbReference type="NCBI Taxonomy" id="1268837"/>
    <lineage>
        <taxon>Bacteria</taxon>
        <taxon>Pseudomonadati</taxon>
        <taxon>Pseudomonadota</taxon>
        <taxon>Alphaproteobacteria</taxon>
        <taxon>Rickettsiales</taxon>
        <taxon>Rickettsiaceae</taxon>
        <taxon>Rickettsieae</taxon>
        <taxon>Rickettsia</taxon>
        <taxon>spotted fever group</taxon>
    </lineage>
</organism>
<evidence type="ECO:0000256" key="4">
    <source>
        <dbReference type="ARBA" id="ARBA00022452"/>
    </source>
</evidence>
<dbReference type="AlphaFoldDB" id="A0A0F3RHC7"/>
<keyword evidence="10" id="KW-1185">Reference proteome</keyword>
<evidence type="ECO:0000256" key="7">
    <source>
        <dbReference type="ARBA" id="ARBA00023237"/>
    </source>
</evidence>
<feature type="signal peptide" evidence="8">
    <location>
        <begin position="1"/>
        <end position="19"/>
    </location>
</feature>
<sequence>MRKLTTFIVTLLLTSSVAAVDLQGALTEGYKNNEELKAARIKFLDSIEQFPRAFSGFMPSAGLQINRQHNKTKYNKKYADRLGFTPRETDSDQGALTIQQSIFNGGSSVAALKAAQAGFRAARGAYYAGEQKILLNLITAYLDCFESKAKYDISESRVRTNIQQVNTVEEKLRLGEATEVDIATARAGLAAAETNKLAAYADFQGKKANFIRVFGIEPTNITMPELPKMLPASLDELTGRAAKLNPDIDSARHNVTAAKALEMAEKGKLLPQVSVQLQSGRTYYNPQDDINARNVNAINNRSYTTTLSVNIPIYPEGGAQYSRIRSAKNQTRNSAVQLDSVIKQTQAGVVSVWEGFEAAKSRIVAANQGVDAAQISYDGTVQEEIVGSKTILDVLTAEEKLYEAKITRLDAYKSSVLAAYQMKLLTGELTAQSLKLKVKYFSPEEEFKTIKKKMFIGF</sequence>
<keyword evidence="3" id="KW-0813">Transport</keyword>
<evidence type="ECO:0000256" key="5">
    <source>
        <dbReference type="ARBA" id="ARBA00022692"/>
    </source>
</evidence>
<evidence type="ECO:0000256" key="1">
    <source>
        <dbReference type="ARBA" id="ARBA00004442"/>
    </source>
</evidence>
<dbReference type="RefSeq" id="WP_045805358.1">
    <property type="nucleotide sequence ID" value="NZ_LAOQ01000001.1"/>
</dbReference>
<dbReference type="GO" id="GO:1990281">
    <property type="term" value="C:efflux pump complex"/>
    <property type="evidence" value="ECO:0007669"/>
    <property type="project" value="TreeGrafter"/>
</dbReference>
<evidence type="ECO:0000313" key="9">
    <source>
        <dbReference type="EMBL" id="KJW05406.1"/>
    </source>
</evidence>
<evidence type="ECO:0000256" key="2">
    <source>
        <dbReference type="ARBA" id="ARBA00007613"/>
    </source>
</evidence>
<dbReference type="Proteomes" id="UP000033736">
    <property type="component" value="Unassembled WGS sequence"/>
</dbReference>
<dbReference type="PANTHER" id="PTHR30026">
    <property type="entry name" value="OUTER MEMBRANE PROTEIN TOLC"/>
    <property type="match status" value="1"/>
</dbReference>
<comment type="caution">
    <text evidence="9">The sequence shown here is derived from an EMBL/GenBank/DDBJ whole genome shotgun (WGS) entry which is preliminary data.</text>
</comment>
<evidence type="ECO:0000256" key="8">
    <source>
        <dbReference type="SAM" id="SignalP"/>
    </source>
</evidence>
<dbReference type="SUPFAM" id="SSF56954">
    <property type="entry name" value="Outer membrane efflux proteins (OEP)"/>
    <property type="match status" value="1"/>
</dbReference>
<protein>
    <submittedName>
        <fullName evidence="9">Outer membrane efflux family protein</fullName>
    </submittedName>
</protein>
<keyword evidence="6" id="KW-0472">Membrane</keyword>
<dbReference type="PATRIC" id="fig|1268837.3.peg.227"/>
<feature type="chain" id="PRO_5002465909" evidence="8">
    <location>
        <begin position="20"/>
        <end position="458"/>
    </location>
</feature>
<keyword evidence="7" id="KW-0998">Cell outer membrane</keyword>
<dbReference type="PANTHER" id="PTHR30026:SF20">
    <property type="entry name" value="OUTER MEMBRANE PROTEIN TOLC"/>
    <property type="match status" value="1"/>
</dbReference>
<gene>
    <name evidence="9" type="ORF">RAT170B_0223</name>
</gene>
<dbReference type="Pfam" id="PF02321">
    <property type="entry name" value="OEP"/>
    <property type="match status" value="2"/>
</dbReference>
<dbReference type="InterPro" id="IPR003423">
    <property type="entry name" value="OMP_efflux"/>
</dbReference>
<reference evidence="9 10" key="1">
    <citation type="submission" date="2015-01" db="EMBL/GenBank/DDBJ databases">
        <title>Genome Sequencing of Rickettsiales /home/snadendla/prok_pipe/test/illegal_ec_num.txt.</title>
        <authorList>
            <person name="Daugherty S.C."/>
            <person name="Su Q."/>
            <person name="Abolude K."/>
            <person name="Beier-Sexton M."/>
            <person name="Carlyon J.A."/>
            <person name="Carter R."/>
            <person name="Day N.P."/>
            <person name="Dumler S.J."/>
            <person name="Dyachenko V."/>
            <person name="Godinez A."/>
            <person name="Kurtti T.J."/>
            <person name="Lichay M."/>
            <person name="Mullins K.E."/>
            <person name="Ott S."/>
            <person name="Pappas-Brown V."/>
            <person name="Paris D.H."/>
            <person name="Patel P."/>
            <person name="Richards A.L."/>
            <person name="Sadzewicz L."/>
            <person name="Sears K."/>
            <person name="Seidman D."/>
            <person name="Sengamalay N."/>
            <person name="Stenos J."/>
            <person name="Tallon L.J."/>
            <person name="Vincent G."/>
            <person name="Fraser C.M."/>
            <person name="Munderloh U."/>
            <person name="Dunning-Hotopp J.C."/>
        </authorList>
    </citation>
    <scope>NUCLEOTIDE SEQUENCE [LARGE SCALE GENOMIC DNA]</scope>
    <source>
        <strain evidence="9 10">T170-B</strain>
    </source>
</reference>
<evidence type="ECO:0000256" key="3">
    <source>
        <dbReference type="ARBA" id="ARBA00022448"/>
    </source>
</evidence>
<keyword evidence="8" id="KW-0732">Signal</keyword>
<dbReference type="EMBL" id="LAOQ01000001">
    <property type="protein sequence ID" value="KJW05406.1"/>
    <property type="molecule type" value="Genomic_DNA"/>
</dbReference>
<dbReference type="InterPro" id="IPR051906">
    <property type="entry name" value="TolC-like"/>
</dbReference>
<keyword evidence="5" id="KW-0812">Transmembrane</keyword>
<dbReference type="Gene3D" id="1.20.1600.10">
    <property type="entry name" value="Outer membrane efflux proteins (OEP)"/>
    <property type="match status" value="1"/>
</dbReference>
<name>A0A0F3RHC7_9RICK</name>
<dbReference type="GO" id="GO:0015562">
    <property type="term" value="F:efflux transmembrane transporter activity"/>
    <property type="evidence" value="ECO:0007669"/>
    <property type="project" value="InterPro"/>
</dbReference>
<evidence type="ECO:0000256" key="6">
    <source>
        <dbReference type="ARBA" id="ARBA00023136"/>
    </source>
</evidence>
<proteinExistence type="inferred from homology"/>
<accession>A0A0F3RHC7</accession>